<dbReference type="GO" id="GO:0016616">
    <property type="term" value="F:oxidoreductase activity, acting on the CH-OH group of donors, NAD or NADP as acceptor"/>
    <property type="evidence" value="ECO:0007669"/>
    <property type="project" value="UniProtKB-ARBA"/>
</dbReference>
<feature type="binding site" evidence="5">
    <location>
        <position position="106"/>
    </location>
    <ligand>
        <name>substrate</name>
    </ligand>
</feature>
<proteinExistence type="inferred from homology"/>
<accession>A0A926HNS9</accession>
<dbReference type="SUPFAM" id="SSF51430">
    <property type="entry name" value="NAD(P)-linked oxidoreductase"/>
    <property type="match status" value="1"/>
</dbReference>
<dbReference type="InterPro" id="IPR020471">
    <property type="entry name" value="AKR"/>
</dbReference>
<feature type="domain" description="NADP-dependent oxidoreductase" evidence="7">
    <location>
        <begin position="14"/>
        <end position="271"/>
    </location>
</feature>
<evidence type="ECO:0000256" key="2">
    <source>
        <dbReference type="ARBA" id="ARBA00022857"/>
    </source>
</evidence>
<feature type="active site" description="Proton donor" evidence="4">
    <location>
        <position position="48"/>
    </location>
</feature>
<dbReference type="InterPro" id="IPR023210">
    <property type="entry name" value="NADP_OxRdtase_dom"/>
</dbReference>
<comment type="caution">
    <text evidence="8">The sequence shown here is derived from an EMBL/GenBank/DDBJ whole genome shotgun (WGS) entry which is preliminary data.</text>
</comment>
<dbReference type="PIRSF" id="PIRSF000097">
    <property type="entry name" value="AKR"/>
    <property type="match status" value="1"/>
</dbReference>
<dbReference type="PANTHER" id="PTHR43827:SF3">
    <property type="entry name" value="NADP-DEPENDENT OXIDOREDUCTASE DOMAIN-CONTAINING PROTEIN"/>
    <property type="match status" value="1"/>
</dbReference>
<evidence type="ECO:0000256" key="6">
    <source>
        <dbReference type="PIRSR" id="PIRSR000097-3"/>
    </source>
</evidence>
<dbReference type="PROSITE" id="PS00062">
    <property type="entry name" value="ALDOKETO_REDUCTASE_2"/>
    <property type="match status" value="1"/>
</dbReference>
<evidence type="ECO:0000256" key="4">
    <source>
        <dbReference type="PIRSR" id="PIRSR000097-1"/>
    </source>
</evidence>
<dbReference type="Proteomes" id="UP000654279">
    <property type="component" value="Unassembled WGS sequence"/>
</dbReference>
<dbReference type="InterPro" id="IPR018170">
    <property type="entry name" value="Aldo/ket_reductase_CS"/>
</dbReference>
<dbReference type="AlphaFoldDB" id="A0A926HNS9"/>
<dbReference type="Pfam" id="PF00248">
    <property type="entry name" value="Aldo_ket_red"/>
    <property type="match status" value="1"/>
</dbReference>
<name>A0A926HNS9_9FIRM</name>
<sequence>MKNVLLKNGVSIPAIGFGTWTLQGERGYRAFRQAIECGFRHFDTAESYDTEIELGRAIRDSGVAREEFFITSKLPGEFKAYEIAKATLEQSLERLGMDYLDLYIIHAPWPWEEQDSPDWADGNLAAWRAMSEGYKAQKVRAIGLSNFSYADIERIWDRCEIKPMLNQIRLHIGHVAASTVRYCKEHGIAVSAWSPLGGAPLRGKVALPEWVTVKTYAKKYGVTPQQLCLRFAMQYGDIVIGRTGNEKHMLANLAIENFTISDADMLALSQIDPYWQGGEKSLFA</sequence>
<keyword evidence="2" id="KW-0521">NADP</keyword>
<dbReference type="PROSITE" id="PS00798">
    <property type="entry name" value="ALDOKETO_REDUCTASE_1"/>
    <property type="match status" value="1"/>
</dbReference>
<comment type="similarity">
    <text evidence="1">Belongs to the aldo/keto reductase family.</text>
</comment>
<gene>
    <name evidence="8" type="ORF">H8699_08560</name>
</gene>
<evidence type="ECO:0000313" key="8">
    <source>
        <dbReference type="EMBL" id="MBC8529476.1"/>
    </source>
</evidence>
<dbReference type="RefSeq" id="WP_249285319.1">
    <property type="nucleotide sequence ID" value="NZ_JACRSO010000003.1"/>
</dbReference>
<evidence type="ECO:0000313" key="9">
    <source>
        <dbReference type="Proteomes" id="UP000654279"/>
    </source>
</evidence>
<evidence type="ECO:0000256" key="5">
    <source>
        <dbReference type="PIRSR" id="PIRSR000097-2"/>
    </source>
</evidence>
<keyword evidence="9" id="KW-1185">Reference proteome</keyword>
<evidence type="ECO:0000256" key="3">
    <source>
        <dbReference type="ARBA" id="ARBA00023002"/>
    </source>
</evidence>
<dbReference type="PANTHER" id="PTHR43827">
    <property type="entry name" value="2,5-DIKETO-D-GLUCONIC ACID REDUCTASE"/>
    <property type="match status" value="1"/>
</dbReference>
<evidence type="ECO:0000256" key="1">
    <source>
        <dbReference type="ARBA" id="ARBA00007905"/>
    </source>
</evidence>
<protein>
    <submittedName>
        <fullName evidence="8">Aldo/keto reductase</fullName>
    </submittedName>
</protein>
<dbReference type="CDD" id="cd19071">
    <property type="entry name" value="AKR_AKR1-5-like"/>
    <property type="match status" value="1"/>
</dbReference>
<dbReference type="PRINTS" id="PR00069">
    <property type="entry name" value="ALDKETRDTASE"/>
</dbReference>
<organism evidence="8 9">
    <name type="scientific">Luoshenia tenuis</name>
    <dbReference type="NCBI Taxonomy" id="2763654"/>
    <lineage>
        <taxon>Bacteria</taxon>
        <taxon>Bacillati</taxon>
        <taxon>Bacillota</taxon>
        <taxon>Clostridia</taxon>
        <taxon>Christensenellales</taxon>
        <taxon>Christensenellaceae</taxon>
        <taxon>Luoshenia</taxon>
    </lineage>
</organism>
<dbReference type="Gene3D" id="3.20.20.100">
    <property type="entry name" value="NADP-dependent oxidoreductase domain"/>
    <property type="match status" value="1"/>
</dbReference>
<reference evidence="8" key="1">
    <citation type="submission" date="2020-08" db="EMBL/GenBank/DDBJ databases">
        <title>Genome public.</title>
        <authorList>
            <person name="Liu C."/>
            <person name="Sun Q."/>
        </authorList>
    </citation>
    <scope>NUCLEOTIDE SEQUENCE</scope>
    <source>
        <strain evidence="8">NSJ-44</strain>
    </source>
</reference>
<dbReference type="InterPro" id="IPR036812">
    <property type="entry name" value="NAD(P)_OxRdtase_dom_sf"/>
</dbReference>
<keyword evidence="3" id="KW-0560">Oxidoreductase</keyword>
<feature type="site" description="Lowers pKa of active site Tyr" evidence="6">
    <location>
        <position position="73"/>
    </location>
</feature>
<evidence type="ECO:0000259" key="7">
    <source>
        <dbReference type="Pfam" id="PF00248"/>
    </source>
</evidence>
<dbReference type="EMBL" id="JACRSO010000003">
    <property type="protein sequence ID" value="MBC8529476.1"/>
    <property type="molecule type" value="Genomic_DNA"/>
</dbReference>